<gene>
    <name evidence="2" type="ORF">Cantr_09199</name>
</gene>
<evidence type="ECO:0000256" key="1">
    <source>
        <dbReference type="SAM" id="MobiDB-lite"/>
    </source>
</evidence>
<dbReference type="EMBL" id="QLNQ01000025">
    <property type="protein sequence ID" value="RCK62311.1"/>
    <property type="molecule type" value="Genomic_DNA"/>
</dbReference>
<accession>A0A367YBB6</accession>
<comment type="caution">
    <text evidence="2">The sequence shown here is derived from an EMBL/GenBank/DDBJ whole genome shotgun (WGS) entry which is preliminary data.</text>
</comment>
<dbReference type="Proteomes" id="UP000253472">
    <property type="component" value="Unassembled WGS sequence"/>
</dbReference>
<name>A0A367YBB6_9ASCO</name>
<dbReference type="AlphaFoldDB" id="A0A367YBB6"/>
<reference evidence="2 3" key="1">
    <citation type="submission" date="2018-06" db="EMBL/GenBank/DDBJ databases">
        <title>Whole genome sequencing of Candida tropicalis (genome annotated by CSBL at Korea University).</title>
        <authorList>
            <person name="Ahn J."/>
        </authorList>
    </citation>
    <scope>NUCLEOTIDE SEQUENCE [LARGE SCALE GENOMIC DNA]</scope>
    <source>
        <strain evidence="2 3">ATCC 20962</strain>
    </source>
</reference>
<organism evidence="2 3">
    <name type="scientific">Candida viswanathii</name>
    <dbReference type="NCBI Taxonomy" id="5486"/>
    <lineage>
        <taxon>Eukaryota</taxon>
        <taxon>Fungi</taxon>
        <taxon>Dikarya</taxon>
        <taxon>Ascomycota</taxon>
        <taxon>Saccharomycotina</taxon>
        <taxon>Pichiomycetes</taxon>
        <taxon>Debaryomycetaceae</taxon>
        <taxon>Candida/Lodderomyces clade</taxon>
        <taxon>Candida</taxon>
    </lineage>
</organism>
<proteinExistence type="predicted"/>
<evidence type="ECO:0000313" key="3">
    <source>
        <dbReference type="Proteomes" id="UP000253472"/>
    </source>
</evidence>
<keyword evidence="3" id="KW-1185">Reference proteome</keyword>
<evidence type="ECO:0000313" key="2">
    <source>
        <dbReference type="EMBL" id="RCK62311.1"/>
    </source>
</evidence>
<sequence>MTTQNTKTITAHSRIGVDSTDKNFTKIITFKTNDEQKLPTTMPFLQSSLPYPRATPDNNPCDEASKIDQLGRKLIGRLDALGLISKDVSYSSDESDTSFSDAGSWSSVGAANGSTASGSGSSNGEVIGHNGDSRKRKASDGSENGADSESKIYNCKINLEMFQGDEKFSVDLHFLYHLKDMSHGTSSNGGVNGSFMELPPNLYITFEELINYLRDKIFLSGVSKNLHGIETKINILLKLKSFRCFINDQEFKLPRHSS</sequence>
<protein>
    <submittedName>
        <fullName evidence="2">Uncharacterized protein</fullName>
    </submittedName>
</protein>
<dbReference type="OrthoDB" id="4026095at2759"/>
<feature type="region of interest" description="Disordered" evidence="1">
    <location>
        <begin position="110"/>
        <end position="147"/>
    </location>
</feature>
<feature type="compositionally biased region" description="Low complexity" evidence="1">
    <location>
        <begin position="110"/>
        <end position="124"/>
    </location>
</feature>